<dbReference type="SUPFAM" id="SSF48452">
    <property type="entry name" value="TPR-like"/>
    <property type="match status" value="1"/>
</dbReference>
<dbReference type="EMBL" id="BDGG01000003">
    <property type="protein sequence ID" value="GAU95339.1"/>
    <property type="molecule type" value="Genomic_DNA"/>
</dbReference>
<name>A0A1D1V0F3_RAMVA</name>
<dbReference type="STRING" id="947166.A0A1D1V0F3"/>
<dbReference type="Gene3D" id="1.25.40.10">
    <property type="entry name" value="Tetratricopeptide repeat domain"/>
    <property type="match status" value="1"/>
</dbReference>
<dbReference type="Proteomes" id="UP000186922">
    <property type="component" value="Unassembled WGS sequence"/>
</dbReference>
<organism evidence="1 2">
    <name type="scientific">Ramazzottius varieornatus</name>
    <name type="common">Water bear</name>
    <name type="synonym">Tardigrade</name>
    <dbReference type="NCBI Taxonomy" id="947166"/>
    <lineage>
        <taxon>Eukaryota</taxon>
        <taxon>Metazoa</taxon>
        <taxon>Ecdysozoa</taxon>
        <taxon>Tardigrada</taxon>
        <taxon>Eutardigrada</taxon>
        <taxon>Parachela</taxon>
        <taxon>Hypsibioidea</taxon>
        <taxon>Ramazzottiidae</taxon>
        <taxon>Ramazzottius</taxon>
    </lineage>
</organism>
<dbReference type="AlphaFoldDB" id="A0A1D1V0F3"/>
<reference evidence="1 2" key="1">
    <citation type="journal article" date="2016" name="Nat. Commun.">
        <title>Extremotolerant tardigrade genome and improved radiotolerance of human cultured cells by tardigrade-unique protein.</title>
        <authorList>
            <person name="Hashimoto T."/>
            <person name="Horikawa D.D."/>
            <person name="Saito Y."/>
            <person name="Kuwahara H."/>
            <person name="Kozuka-Hata H."/>
            <person name="Shin-I T."/>
            <person name="Minakuchi Y."/>
            <person name="Ohishi K."/>
            <person name="Motoyama A."/>
            <person name="Aizu T."/>
            <person name="Enomoto A."/>
            <person name="Kondo K."/>
            <person name="Tanaka S."/>
            <person name="Hara Y."/>
            <person name="Koshikawa S."/>
            <person name="Sagara H."/>
            <person name="Miura T."/>
            <person name="Yokobori S."/>
            <person name="Miyagawa K."/>
            <person name="Suzuki Y."/>
            <person name="Kubo T."/>
            <person name="Oyama M."/>
            <person name="Kohara Y."/>
            <person name="Fujiyama A."/>
            <person name="Arakawa K."/>
            <person name="Katayama T."/>
            <person name="Toyoda A."/>
            <person name="Kunieda T."/>
        </authorList>
    </citation>
    <scope>NUCLEOTIDE SEQUENCE [LARGE SCALE GENOMIC DNA]</scope>
    <source>
        <strain evidence="1 2">YOKOZUNA-1</strain>
    </source>
</reference>
<gene>
    <name evidence="1" type="primary">RvY_06973-1</name>
    <name evidence="1" type="synonym">RvY_06973.1</name>
    <name evidence="1" type="ORF">RvY_06973</name>
</gene>
<dbReference type="GO" id="GO:0099518">
    <property type="term" value="P:vesicle cytoskeletal trafficking"/>
    <property type="evidence" value="ECO:0007669"/>
    <property type="project" value="TreeGrafter"/>
</dbReference>
<proteinExistence type="predicted"/>
<comment type="caution">
    <text evidence="1">The sequence shown here is derived from an EMBL/GenBank/DDBJ whole genome shotgun (WGS) entry which is preliminary data.</text>
</comment>
<dbReference type="InterPro" id="IPR011990">
    <property type="entry name" value="TPR-like_helical_dom_sf"/>
</dbReference>
<accession>A0A1D1V0F3</accession>
<evidence type="ECO:0000313" key="2">
    <source>
        <dbReference type="Proteomes" id="UP000186922"/>
    </source>
</evidence>
<dbReference type="PANTHER" id="PTHR16797:SF4">
    <property type="entry name" value="40-KDA HUNTINGTIN-ASSOCIATED PROTEIN"/>
    <property type="match status" value="1"/>
</dbReference>
<sequence length="326" mass="36629">MDHVAGITESLLRFTIPERLRQRLTQRPAAGEAAAELTALSRQLENDDLRVFAATCSEGVAACESAAENSISEAEAYMRSARLHLDEEKEAYNLNLPTLWDSLYFAIDATNKAADIYEQNCATHQAVTALVRLSEAMLHLARPEDAVKTLHKALELNKTQNGTRERLVVLRTLADVQTQAGLLVDALLTYEEIIMVSGVLKHGPAKVIGWYRELARQCEIRQVLILLIVEPMPAKMSPFHKQMMEWYLKEDLAELKAEGATGPQTFVSFLSPVEFLKLKDFVLAVTGKDMSRTYEASEKLMNILDRTECSFVEYLTDLVPHYVVRT</sequence>
<evidence type="ECO:0000313" key="1">
    <source>
        <dbReference type="EMBL" id="GAU95339.1"/>
    </source>
</evidence>
<protein>
    <submittedName>
        <fullName evidence="1">Uncharacterized protein</fullName>
    </submittedName>
</protein>
<keyword evidence="2" id="KW-1185">Reference proteome</keyword>
<dbReference type="OrthoDB" id="10249246at2759"/>
<dbReference type="GO" id="GO:0005769">
    <property type="term" value="C:early endosome"/>
    <property type="evidence" value="ECO:0007669"/>
    <property type="project" value="TreeGrafter"/>
</dbReference>
<dbReference type="InterPro" id="IPR039494">
    <property type="entry name" value="F8A"/>
</dbReference>
<dbReference type="PANTHER" id="PTHR16797">
    <property type="entry name" value="FACTOR VIII-ASSOCIATED GENE 1"/>
    <property type="match status" value="1"/>
</dbReference>